<dbReference type="Proteomes" id="UP001215231">
    <property type="component" value="Chromosome"/>
</dbReference>
<dbReference type="RefSeq" id="WP_274052471.1">
    <property type="nucleotide sequence ID" value="NZ_CP059693.1"/>
</dbReference>
<proteinExistence type="predicted"/>
<evidence type="ECO:0008006" key="4">
    <source>
        <dbReference type="Google" id="ProtNLM"/>
    </source>
</evidence>
<reference evidence="2 3" key="1">
    <citation type="journal article" date="2022" name="Mar. Drugs">
        <title>Bioassay-Guided Fractionation Leads to the Detection of Cholic Acid Generated by the Rare Thalassomonas sp.</title>
        <authorList>
            <person name="Pheiffer F."/>
            <person name="Schneider Y.K."/>
            <person name="Hansen E.H."/>
            <person name="Andersen J.H."/>
            <person name="Isaksson J."/>
            <person name="Busche T."/>
            <person name="R C."/>
            <person name="Kalinowski J."/>
            <person name="Zyl L.V."/>
            <person name="Trindade M."/>
        </authorList>
    </citation>
    <scope>NUCLEOTIDE SEQUENCE [LARGE SCALE GENOMIC DNA]</scope>
    <source>
        <strain evidence="2 3">A5K-61T</strain>
    </source>
</reference>
<feature type="signal peptide" evidence="1">
    <location>
        <begin position="1"/>
        <end position="27"/>
    </location>
</feature>
<gene>
    <name evidence="2" type="ORF">H3N35_01575</name>
</gene>
<evidence type="ECO:0000313" key="2">
    <source>
        <dbReference type="EMBL" id="WDE12203.1"/>
    </source>
</evidence>
<dbReference type="PROSITE" id="PS51257">
    <property type="entry name" value="PROKAR_LIPOPROTEIN"/>
    <property type="match status" value="1"/>
</dbReference>
<evidence type="ECO:0000256" key="1">
    <source>
        <dbReference type="SAM" id="SignalP"/>
    </source>
</evidence>
<keyword evidence="1" id="KW-0732">Signal</keyword>
<accession>A0ABY7VGZ5</accession>
<dbReference type="EMBL" id="CP059693">
    <property type="protein sequence ID" value="WDE12203.1"/>
    <property type="molecule type" value="Genomic_DNA"/>
</dbReference>
<feature type="chain" id="PRO_5047313056" description="Lipoprotein" evidence="1">
    <location>
        <begin position="28"/>
        <end position="69"/>
    </location>
</feature>
<sequence length="69" mass="7399">MINKNKKYLKMALLGMSIALAPAISTAAGSCGTYCVSEVRKCISEGNSSDYCFSEYESCMIRSGCPGWA</sequence>
<evidence type="ECO:0000313" key="3">
    <source>
        <dbReference type="Proteomes" id="UP001215231"/>
    </source>
</evidence>
<protein>
    <recommendedName>
        <fullName evidence="4">Lipoprotein</fullName>
    </recommendedName>
</protein>
<name>A0ABY7VGZ5_9GAMM</name>
<organism evidence="2 3">
    <name type="scientific">Thalassomonas haliotis</name>
    <dbReference type="NCBI Taxonomy" id="485448"/>
    <lineage>
        <taxon>Bacteria</taxon>
        <taxon>Pseudomonadati</taxon>
        <taxon>Pseudomonadota</taxon>
        <taxon>Gammaproteobacteria</taxon>
        <taxon>Alteromonadales</taxon>
        <taxon>Colwelliaceae</taxon>
        <taxon>Thalassomonas</taxon>
    </lineage>
</organism>
<keyword evidence="3" id="KW-1185">Reference proteome</keyword>